<gene>
    <name evidence="3" type="ORF">GCM10023320_77180</name>
</gene>
<dbReference type="PANTHER" id="PTHR46696:SF1">
    <property type="entry name" value="CYTOCHROME P450 YJIB-RELATED"/>
    <property type="match status" value="1"/>
</dbReference>
<accession>A0ABP9P3S1</accession>
<dbReference type="InterPro" id="IPR001128">
    <property type="entry name" value="Cyt_P450"/>
</dbReference>
<dbReference type="CDD" id="cd11030">
    <property type="entry name" value="CYP105-like"/>
    <property type="match status" value="1"/>
</dbReference>
<protein>
    <submittedName>
        <fullName evidence="3">Cytochrome P450</fullName>
    </submittedName>
</protein>
<dbReference type="Gene3D" id="1.10.630.10">
    <property type="entry name" value="Cytochrome P450"/>
    <property type="match status" value="1"/>
</dbReference>
<organism evidence="3 4">
    <name type="scientific">Pseudonocardia adelaidensis</name>
    <dbReference type="NCBI Taxonomy" id="648754"/>
    <lineage>
        <taxon>Bacteria</taxon>
        <taxon>Bacillati</taxon>
        <taxon>Actinomycetota</taxon>
        <taxon>Actinomycetes</taxon>
        <taxon>Pseudonocardiales</taxon>
        <taxon>Pseudonocardiaceae</taxon>
        <taxon>Pseudonocardia</taxon>
    </lineage>
</organism>
<dbReference type="Proteomes" id="UP001500804">
    <property type="component" value="Unassembled WGS sequence"/>
</dbReference>
<dbReference type="PRINTS" id="PR00385">
    <property type="entry name" value="P450"/>
</dbReference>
<name>A0ABP9P3S1_9PSEU</name>
<dbReference type="EMBL" id="BAABJO010000046">
    <property type="protein sequence ID" value="GAA5140077.1"/>
    <property type="molecule type" value="Genomic_DNA"/>
</dbReference>
<dbReference type="SUPFAM" id="SSF48264">
    <property type="entry name" value="Cytochrome P450"/>
    <property type="match status" value="1"/>
</dbReference>
<comment type="similarity">
    <text evidence="1">Belongs to the cytochrome P450 family.</text>
</comment>
<evidence type="ECO:0000256" key="1">
    <source>
        <dbReference type="ARBA" id="ARBA00010617"/>
    </source>
</evidence>
<feature type="region of interest" description="Disordered" evidence="2">
    <location>
        <begin position="1"/>
        <end position="24"/>
    </location>
</feature>
<evidence type="ECO:0000313" key="3">
    <source>
        <dbReference type="EMBL" id="GAA5140077.1"/>
    </source>
</evidence>
<evidence type="ECO:0000256" key="2">
    <source>
        <dbReference type="SAM" id="MobiDB-lite"/>
    </source>
</evidence>
<dbReference type="InterPro" id="IPR002397">
    <property type="entry name" value="Cyt_P450_B"/>
</dbReference>
<evidence type="ECO:0000313" key="4">
    <source>
        <dbReference type="Proteomes" id="UP001500804"/>
    </source>
</evidence>
<comment type="caution">
    <text evidence="3">The sequence shown here is derived from an EMBL/GenBank/DDBJ whole genome shotgun (WGS) entry which is preliminary data.</text>
</comment>
<dbReference type="RefSeq" id="WP_345612407.1">
    <property type="nucleotide sequence ID" value="NZ_BAABJO010000046.1"/>
</dbReference>
<dbReference type="PANTHER" id="PTHR46696">
    <property type="entry name" value="P450, PUTATIVE (EUROFUNG)-RELATED"/>
    <property type="match status" value="1"/>
</dbReference>
<dbReference type="InterPro" id="IPR036396">
    <property type="entry name" value="Cyt_P450_sf"/>
</dbReference>
<proteinExistence type="inferred from homology"/>
<sequence length="400" mass="43929">MTETLAPRVTTLPTARHPDRPFDPPAELAAIRERYPLVRMTYPDGHDGWLATGYQAGRAILADRRFSSRYELMHLPMPIEGAPAELPPAPVGDLTGIDPPHHTRLRRLLVGYFTVRRMRALSERVEEITAARLDGMQRQGPPVDLVTAFASPIPALVICELLGVPYADRDTFQRHVYTLTDLSSAAAARGAAMEALHTYLLGLVRTKRSHPGDDILSSIPSSALTDDELAGTGAFLLGAGLDTTANMLGLGTFALLRHPDQLAVLRSDRGIVDGAVEELLRYLTITHTNIRAALEDVEVEGQLIRAGETVTISMQAANRDPVRYPDPDVLDLRRRATGHLTLGHGIHQCLGQQLARVEMRVAFPALLTRFPALRLDCEPADVPLRTHSNIYGVHHLPVSW</sequence>
<dbReference type="Pfam" id="PF00067">
    <property type="entry name" value="p450"/>
    <property type="match status" value="1"/>
</dbReference>
<dbReference type="PRINTS" id="PR00359">
    <property type="entry name" value="BP450"/>
</dbReference>
<keyword evidence="4" id="KW-1185">Reference proteome</keyword>
<reference evidence="4" key="1">
    <citation type="journal article" date="2019" name="Int. J. Syst. Evol. Microbiol.">
        <title>The Global Catalogue of Microorganisms (GCM) 10K type strain sequencing project: providing services to taxonomists for standard genome sequencing and annotation.</title>
        <authorList>
            <consortium name="The Broad Institute Genomics Platform"/>
            <consortium name="The Broad Institute Genome Sequencing Center for Infectious Disease"/>
            <person name="Wu L."/>
            <person name="Ma J."/>
        </authorList>
    </citation>
    <scope>NUCLEOTIDE SEQUENCE [LARGE SCALE GENOMIC DNA]</scope>
    <source>
        <strain evidence="4">JCM 18302</strain>
    </source>
</reference>